<dbReference type="CDD" id="cd07067">
    <property type="entry name" value="HP_PGM_like"/>
    <property type="match status" value="1"/>
</dbReference>
<dbReference type="CDD" id="cd07931">
    <property type="entry name" value="eukaryotic_phosphagen_kinases"/>
    <property type="match status" value="2"/>
</dbReference>
<keyword evidence="15" id="KW-1185">Reference proteome</keyword>
<dbReference type="PANTHER" id="PTHR11547:SF38">
    <property type="entry name" value="ARGININE KINASE 1-RELATED"/>
    <property type="match status" value="1"/>
</dbReference>
<feature type="binding site" evidence="10">
    <location>
        <position position="176"/>
    </location>
    <ligand>
        <name>ATP</name>
        <dbReference type="ChEBI" id="CHEBI:30616"/>
    </ligand>
</feature>
<dbReference type="InterPro" id="IPR022414">
    <property type="entry name" value="ATP-guanido_PTrfase_cat"/>
</dbReference>
<dbReference type="PROSITE" id="PS51509">
    <property type="entry name" value="PHOSPHAGEN_KINASE_N"/>
    <property type="match status" value="2"/>
</dbReference>
<dbReference type="PANTHER" id="PTHR11547">
    <property type="entry name" value="ARGININE OR CREATINE KINASE"/>
    <property type="match status" value="1"/>
</dbReference>
<dbReference type="InterPro" id="IPR003094">
    <property type="entry name" value="6Pfruct_kin"/>
</dbReference>
<dbReference type="SMART" id="SM00855">
    <property type="entry name" value="PGAM"/>
    <property type="match status" value="1"/>
</dbReference>
<dbReference type="InterPro" id="IPR029033">
    <property type="entry name" value="His_PPase_superfam"/>
</dbReference>
<dbReference type="GO" id="GO:0046314">
    <property type="term" value="P:phosphocreatine biosynthetic process"/>
    <property type="evidence" value="ECO:0007669"/>
    <property type="project" value="InterPro"/>
</dbReference>
<accession>A0AAV2Q7K4</accession>
<dbReference type="FunFam" id="3.40.50.1240:FF:000001">
    <property type="entry name" value="6-phosphofructo-2-kinase/fructose-2, 6-bisphosphatase 3 isoform 2"/>
    <property type="match status" value="1"/>
</dbReference>
<evidence type="ECO:0000313" key="14">
    <source>
        <dbReference type="EMBL" id="CAL4069552.1"/>
    </source>
</evidence>
<evidence type="ECO:0000256" key="2">
    <source>
        <dbReference type="ARBA" id="ARBA00008408"/>
    </source>
</evidence>
<comment type="caution">
    <text evidence="14">The sequence shown here is derived from an EMBL/GenBank/DDBJ whole genome shotgun (WGS) entry which is preliminary data.</text>
</comment>
<dbReference type="GO" id="GO:0003873">
    <property type="term" value="F:6-phosphofructo-2-kinase activity"/>
    <property type="evidence" value="ECO:0007669"/>
    <property type="project" value="InterPro"/>
</dbReference>
<evidence type="ECO:0000256" key="9">
    <source>
        <dbReference type="PROSITE-ProRule" id="PRU00842"/>
    </source>
</evidence>
<evidence type="ECO:0008006" key="16">
    <source>
        <dbReference type="Google" id="ProtNLM"/>
    </source>
</evidence>
<dbReference type="GO" id="GO:0005524">
    <property type="term" value="F:ATP binding"/>
    <property type="evidence" value="ECO:0007669"/>
    <property type="project" value="UniProtKB-UniRule"/>
</dbReference>
<dbReference type="SUPFAM" id="SSF52540">
    <property type="entry name" value="P-loop containing nucleoside triphosphate hydrolases"/>
    <property type="match status" value="1"/>
</dbReference>
<evidence type="ECO:0000256" key="4">
    <source>
        <dbReference type="ARBA" id="ARBA00022741"/>
    </source>
</evidence>
<dbReference type="Gene3D" id="3.40.50.300">
    <property type="entry name" value="P-loop containing nucleotide triphosphate hydrolases"/>
    <property type="match status" value="1"/>
</dbReference>
<dbReference type="SUPFAM" id="SSF48034">
    <property type="entry name" value="Guanido kinase N-terminal domain"/>
    <property type="match status" value="2"/>
</dbReference>
<dbReference type="PROSITE" id="PS51510">
    <property type="entry name" value="PHOSPHAGEN_KINASE_C"/>
    <property type="match status" value="2"/>
</dbReference>
<evidence type="ECO:0000256" key="1">
    <source>
        <dbReference type="ARBA" id="ARBA00006798"/>
    </source>
</evidence>
<dbReference type="Pfam" id="PF02807">
    <property type="entry name" value="ATP-gua_PtransN"/>
    <property type="match status" value="2"/>
</dbReference>
<organism evidence="14 15">
    <name type="scientific">Meganyctiphanes norvegica</name>
    <name type="common">Northern krill</name>
    <name type="synonym">Thysanopoda norvegica</name>
    <dbReference type="NCBI Taxonomy" id="48144"/>
    <lineage>
        <taxon>Eukaryota</taxon>
        <taxon>Metazoa</taxon>
        <taxon>Ecdysozoa</taxon>
        <taxon>Arthropoda</taxon>
        <taxon>Crustacea</taxon>
        <taxon>Multicrustacea</taxon>
        <taxon>Malacostraca</taxon>
        <taxon>Eumalacostraca</taxon>
        <taxon>Eucarida</taxon>
        <taxon>Euphausiacea</taxon>
        <taxon>Euphausiidae</taxon>
        <taxon>Meganyctiphanes</taxon>
    </lineage>
</organism>
<feature type="binding site" evidence="8">
    <location>
        <begin position="970"/>
        <end position="977"/>
    </location>
    <ligand>
        <name>substrate</name>
    </ligand>
</feature>
<feature type="domain" description="Phosphagen kinase C-terminal" evidence="13">
    <location>
        <begin position="110"/>
        <end position="348"/>
    </location>
</feature>
<feature type="active site" description="Tele-phosphohistidine intermediate" evidence="7">
    <location>
        <position position="971"/>
    </location>
</feature>
<dbReference type="Pfam" id="PF01591">
    <property type="entry name" value="6PF2K"/>
    <property type="match status" value="1"/>
</dbReference>
<dbReference type="FunFam" id="1.10.135.10:FF:000003">
    <property type="entry name" value="Three-domain arginine kinase"/>
    <property type="match status" value="2"/>
</dbReference>
<dbReference type="SUPFAM" id="SSF55931">
    <property type="entry name" value="Glutamine synthetase/guanido kinase"/>
    <property type="match status" value="2"/>
</dbReference>
<dbReference type="InterPro" id="IPR022413">
    <property type="entry name" value="ATP-guanido_PTrfase_N"/>
</dbReference>
<feature type="binding site" evidence="10">
    <location>
        <begin position="655"/>
        <end position="660"/>
    </location>
    <ligand>
        <name>ATP</name>
        <dbReference type="ChEBI" id="CHEBI:30616"/>
    </ligand>
</feature>
<comment type="similarity">
    <text evidence="1 9 11">Belongs to the ATP:guanido phosphotransferase family.</text>
</comment>
<dbReference type="GO" id="GO:0006003">
    <property type="term" value="P:fructose 2,6-bisphosphate metabolic process"/>
    <property type="evidence" value="ECO:0007669"/>
    <property type="project" value="InterPro"/>
</dbReference>
<dbReference type="InterPro" id="IPR013078">
    <property type="entry name" value="His_Pase_superF_clade-1"/>
</dbReference>
<feature type="binding site" evidence="10">
    <location>
        <begin position="307"/>
        <end position="312"/>
    </location>
    <ligand>
        <name>ATP</name>
        <dbReference type="ChEBI" id="CHEBI:30616"/>
    </ligand>
</feature>
<feature type="binding site" evidence="10">
    <location>
        <begin position="277"/>
        <end position="281"/>
    </location>
    <ligand>
        <name>ATP</name>
        <dbReference type="ChEBI" id="CHEBI:30616"/>
    </ligand>
</feature>
<feature type="binding site" evidence="10">
    <location>
        <position position="524"/>
    </location>
    <ligand>
        <name>ATP</name>
        <dbReference type="ChEBI" id="CHEBI:30616"/>
    </ligand>
</feature>
<name>A0AAV2Q7K4_MEGNR</name>
<dbReference type="PRINTS" id="PR00991">
    <property type="entry name" value="6PFRUCTKNASE"/>
</dbReference>
<keyword evidence="3 10" id="KW-0808">Transferase</keyword>
<sequence>MSQNGNGRKYPIIRSKHSLVAKYVTPEIWTKLCEHYTPKTGFTLGRAIACSVEFDNQHCGIYAGDYDSYTDFAEVFDPIIQEYHGIDPQSMHTTDMDIKKIKGNINPDVPVQYIRIRVCRSINDFGLPPGMGKDECIDVENLMKSAFTRMIGDLAGNYYPLTGMDENIHQQLRDDHFLFMAGDPNHKVGGMERNWPKGRGVFHNAAKSFLVWVNEEDHVRAVSTELGGDIKSVFSRLINGVNAIEESIIADSDKGFCCDPKYGYIQSCPTNLGTGMIVSVHVDLPGWSKEGIVALKTRCTQLLIEPIGIRTGNTYKISSKHCLGYSEVEIIQGMIDGINALYKEDIQLQKKHEIFPYFPMIKSKDSLVAKHVNETIFKKLGAHKTATTGFTLQKAIACATTFYNQQCGIYAGDWDSYRDFAAIFDPIIQEYHGIVPGAKHTSDMNFTKIHSKINPQAPVHSVRIRAGRTIDGFGLPPGITREQRLAVENLMKKVFNDLTGDLSGHYFPLMGMEEKQRRQLVDNHVLFMSGDPNHKVAGMERDWPEGRGIFHNEAKSFIIWVNEEDQLMIISMEKGCNVRGVFERLARGIKSVEDLMIGESGRSFALDPKYGYIHSCPTNLGTGMRASVHIDLPGWAKEGHVALKARCKQLKLECRGSQGESKAQKGITFDISNKHRLGYSEVELVQCMIDGVNMLYDEDLHLQEKHQICFSPSCVSNESSESSASTTEPLITPMETHKAFAGRGQQDYINIPHVVVMVGLPARGKTYMARKLTHYLNWVGIKTRVFNLGDYRRKAEKESTQHNFFRGDNTEGLKLREKCAIAALNDMCNWIKLQGGEVGVFDATNTTIDRRNLIYKTIVEKKNFKLLFVESICNDPKIIEENIKDVKVNGPDYENVTEEEAFKDFMQRIAHYEQVYQTIDEEKEGYLSFMKIYDAGRKVVIHQSDGHIQARIVYFFMNIHINTRHIYLSRHGESVLNTVGRIGGNSDLSDRGREYSKALASYIKSQYIEKLRVWTSYYKRTIQTASLIDAPQERWKALNEVNAGECEEMTYHEIADKFPMEFAARDIEKYHYRYPSGESYEDLVARLEPVIMELERQKNVLVISHQAVLRCLLGYFCNKSTDELPYIKVPLHTIIKLTPMAKGCHVEYIPLGIKAVDTHRAKPDVPGTIENNTCPDEFFEDYLY</sequence>
<evidence type="ECO:0000256" key="3">
    <source>
        <dbReference type="ARBA" id="ARBA00022679"/>
    </source>
</evidence>
<feature type="binding site" evidence="10">
    <location>
        <begin position="625"/>
        <end position="629"/>
    </location>
    <ligand>
        <name>ATP</name>
        <dbReference type="ChEBI" id="CHEBI:30616"/>
    </ligand>
</feature>
<evidence type="ECO:0000259" key="13">
    <source>
        <dbReference type="PROSITE" id="PS51510"/>
    </source>
</evidence>
<dbReference type="Gene3D" id="1.10.135.10">
    <property type="entry name" value="ATP:guanido phosphotransferase, N-terminal domain"/>
    <property type="match status" value="2"/>
</dbReference>
<dbReference type="GO" id="GO:0016791">
    <property type="term" value="F:phosphatase activity"/>
    <property type="evidence" value="ECO:0007669"/>
    <property type="project" value="UniProtKB-ARBA"/>
</dbReference>
<dbReference type="Pfam" id="PF00300">
    <property type="entry name" value="His_Phos_1"/>
    <property type="match status" value="1"/>
</dbReference>
<dbReference type="InterPro" id="IPR014746">
    <property type="entry name" value="Gln_synth/guanido_kin_cat_dom"/>
</dbReference>
<dbReference type="GO" id="GO:0006000">
    <property type="term" value="P:fructose metabolic process"/>
    <property type="evidence" value="ECO:0007669"/>
    <property type="project" value="InterPro"/>
</dbReference>
<dbReference type="InterPro" id="IPR036802">
    <property type="entry name" value="ATP-guanido_PTrfase_N_sf"/>
</dbReference>
<evidence type="ECO:0000256" key="11">
    <source>
        <dbReference type="RuleBase" id="RU000505"/>
    </source>
</evidence>
<feature type="domain" description="Phosphagen kinase N-terminal" evidence="12">
    <location>
        <begin position="2"/>
        <end position="85"/>
    </location>
</feature>
<dbReference type="GO" id="GO:0004054">
    <property type="term" value="F:arginine kinase activity"/>
    <property type="evidence" value="ECO:0007669"/>
    <property type="project" value="UniProtKB-ARBA"/>
</dbReference>
<dbReference type="AlphaFoldDB" id="A0AAV2Q7K4"/>
<feature type="binding site" evidence="10">
    <location>
        <begin position="461"/>
        <end position="465"/>
    </location>
    <ligand>
        <name>ATP</name>
        <dbReference type="ChEBI" id="CHEBI:30616"/>
    </ligand>
</feature>
<evidence type="ECO:0000256" key="10">
    <source>
        <dbReference type="PROSITE-ProRule" id="PRU00843"/>
    </source>
</evidence>
<feature type="binding site" evidence="10">
    <location>
        <position position="220"/>
    </location>
    <ligand>
        <name>ATP</name>
        <dbReference type="ChEBI" id="CHEBI:30616"/>
    </ligand>
</feature>
<dbReference type="Pfam" id="PF00217">
    <property type="entry name" value="ATP-gua_Ptrans"/>
    <property type="match status" value="2"/>
</dbReference>
<dbReference type="GO" id="GO:0004111">
    <property type="term" value="F:creatine kinase activity"/>
    <property type="evidence" value="ECO:0007669"/>
    <property type="project" value="InterPro"/>
</dbReference>
<keyword evidence="6 10" id="KW-0067">ATP-binding</keyword>
<feature type="binding site" evidence="8">
    <location>
        <position position="1020"/>
    </location>
    <ligand>
        <name>substrate</name>
    </ligand>
</feature>
<dbReference type="PROSITE" id="PS00112">
    <property type="entry name" value="PHOSPHAGEN_KINASE"/>
    <property type="match status" value="2"/>
</dbReference>
<dbReference type="InterPro" id="IPR013079">
    <property type="entry name" value="6Phosfructo_kin"/>
</dbReference>
<dbReference type="Proteomes" id="UP001497623">
    <property type="component" value="Unassembled WGS sequence"/>
</dbReference>
<dbReference type="FunFam" id="3.30.590.10:FF:000006">
    <property type="entry name" value="Arginine kinase 1"/>
    <property type="match status" value="1"/>
</dbReference>
<reference evidence="14 15" key="1">
    <citation type="submission" date="2024-05" db="EMBL/GenBank/DDBJ databases">
        <authorList>
            <person name="Wallberg A."/>
        </authorList>
    </citation>
    <scope>NUCLEOTIDE SEQUENCE [LARGE SCALE GENOMIC DNA]</scope>
</reference>
<dbReference type="InterPro" id="IPR001345">
    <property type="entry name" value="PG/BPGM_mutase_AS"/>
</dbReference>
<keyword evidence="5 10" id="KW-0418">Kinase</keyword>
<dbReference type="InterPro" id="IPR000749">
    <property type="entry name" value="ATP-guanido_PTrfase"/>
</dbReference>
<comment type="similarity">
    <text evidence="2">In the C-terminal section; belongs to the phosphoglycerate mutase family.</text>
</comment>
<dbReference type="Gene3D" id="3.40.50.1240">
    <property type="entry name" value="Phosphoglycerate mutase-like"/>
    <property type="match status" value="1"/>
</dbReference>
<dbReference type="PROSITE" id="PS00175">
    <property type="entry name" value="PG_MUTASE"/>
    <property type="match status" value="1"/>
</dbReference>
<evidence type="ECO:0000259" key="12">
    <source>
        <dbReference type="PROSITE" id="PS51509"/>
    </source>
</evidence>
<dbReference type="InterPro" id="IPR027417">
    <property type="entry name" value="P-loop_NTPase"/>
</dbReference>
<evidence type="ECO:0000256" key="6">
    <source>
        <dbReference type="ARBA" id="ARBA00022840"/>
    </source>
</evidence>
<dbReference type="FunFam" id="3.40.50.300:FF:000644">
    <property type="entry name" value="GpmB, Fructose-2,6-bisphosphatase"/>
    <property type="match status" value="1"/>
</dbReference>
<proteinExistence type="inferred from homology"/>
<dbReference type="GO" id="GO:0005615">
    <property type="term" value="C:extracellular space"/>
    <property type="evidence" value="ECO:0007669"/>
    <property type="project" value="TreeGrafter"/>
</dbReference>
<keyword evidence="4 10" id="KW-0547">Nucleotide-binding</keyword>
<evidence type="ECO:0000256" key="5">
    <source>
        <dbReference type="ARBA" id="ARBA00022777"/>
    </source>
</evidence>
<evidence type="ECO:0000256" key="8">
    <source>
        <dbReference type="PIRSR" id="PIRSR613078-2"/>
    </source>
</evidence>
<comment type="caution">
    <text evidence="10">Lacks conserved residue(s) required for the propagation of feature annotation.</text>
</comment>
<feature type="domain" description="Phosphagen kinase C-terminal" evidence="13">
    <location>
        <begin position="458"/>
        <end position="702"/>
    </location>
</feature>
<dbReference type="Gene3D" id="3.30.590.10">
    <property type="entry name" value="Glutamine synthetase/guanido kinase, catalytic domain"/>
    <property type="match status" value="2"/>
</dbReference>
<feature type="binding site" evidence="10">
    <location>
        <begin position="113"/>
        <end position="117"/>
    </location>
    <ligand>
        <name>ATP</name>
        <dbReference type="ChEBI" id="CHEBI:30616"/>
    </ligand>
</feature>
<evidence type="ECO:0000313" key="15">
    <source>
        <dbReference type="Proteomes" id="UP001497623"/>
    </source>
</evidence>
<gene>
    <name evidence="14" type="ORF">MNOR_LOCUS7948</name>
</gene>
<dbReference type="EMBL" id="CAXKWB010003593">
    <property type="protein sequence ID" value="CAL4069552.1"/>
    <property type="molecule type" value="Genomic_DNA"/>
</dbReference>
<dbReference type="InterPro" id="IPR022415">
    <property type="entry name" value="ATP-guanido_PTrfase_AS"/>
</dbReference>
<dbReference type="SUPFAM" id="SSF53254">
    <property type="entry name" value="Phosphoglycerate mutase-like"/>
    <property type="match status" value="1"/>
</dbReference>
<feature type="domain" description="Phosphagen kinase N-terminal" evidence="12">
    <location>
        <begin position="350"/>
        <end position="433"/>
    </location>
</feature>
<evidence type="ECO:0000256" key="7">
    <source>
        <dbReference type="PIRSR" id="PIRSR613078-1"/>
    </source>
</evidence>
<protein>
    <recommendedName>
        <fullName evidence="16">6-phosphofructo-2-kinase</fullName>
    </recommendedName>
</protein>
<feature type="active site" description="Proton donor/acceptor" evidence="7">
    <location>
        <position position="1040"/>
    </location>
</feature>